<evidence type="ECO:0000256" key="13">
    <source>
        <dbReference type="RuleBase" id="RU003785"/>
    </source>
</evidence>
<keyword evidence="4 10" id="KW-0808">Transferase</keyword>
<comment type="cofactor">
    <cofactor evidence="1 10">
        <name>Mg(2+)</name>
        <dbReference type="ChEBI" id="CHEBI:18420"/>
    </cofactor>
</comment>
<evidence type="ECO:0000256" key="1">
    <source>
        <dbReference type="ARBA" id="ARBA00001946"/>
    </source>
</evidence>
<dbReference type="AlphaFoldDB" id="A0A7C5Z7T8"/>
<comment type="catalytic activity">
    <reaction evidence="9 10 11">
        <text>adenosine(37) in tRNA + dimethylallyl diphosphate = N(6)-dimethylallyladenosine(37) in tRNA + diphosphate</text>
        <dbReference type="Rhea" id="RHEA:26482"/>
        <dbReference type="Rhea" id="RHEA-COMP:10162"/>
        <dbReference type="Rhea" id="RHEA-COMP:10375"/>
        <dbReference type="ChEBI" id="CHEBI:33019"/>
        <dbReference type="ChEBI" id="CHEBI:57623"/>
        <dbReference type="ChEBI" id="CHEBI:74411"/>
        <dbReference type="ChEBI" id="CHEBI:74415"/>
        <dbReference type="EC" id="2.5.1.75"/>
    </reaction>
</comment>
<comment type="function">
    <text evidence="2 10 12">Catalyzes the transfer of a dimethylallyl group onto the adenine at position 37 in tRNAs that read codons beginning with uridine, leading to the formation of N6-(dimethylallyl)adenosine (i(6)A).</text>
</comment>
<keyword evidence="8 10" id="KW-0460">Magnesium</keyword>
<protein>
    <recommendedName>
        <fullName evidence="10">tRNA dimethylallyltransferase</fullName>
        <ecNumber evidence="10">2.5.1.75</ecNumber>
    </recommendedName>
    <alternativeName>
        <fullName evidence="10">Dimethylallyl diphosphate:tRNA dimethylallyltransferase</fullName>
        <shortName evidence="10">DMAPP:tRNA dimethylallyltransferase</shortName>
        <shortName evidence="10">DMATase</shortName>
    </alternativeName>
    <alternativeName>
        <fullName evidence="10">Isopentenyl-diphosphate:tRNA isopentenyltransferase</fullName>
        <shortName evidence="10">IPP transferase</shortName>
        <shortName evidence="10">IPPT</shortName>
        <shortName evidence="10">IPTase</shortName>
    </alternativeName>
</protein>
<comment type="caution">
    <text evidence="10">Lacks conserved residue(s) required for the propagation of feature annotation.</text>
</comment>
<accession>A0A7C5Z7T8</accession>
<feature type="binding site" evidence="10">
    <location>
        <begin position="11"/>
        <end position="18"/>
    </location>
    <ligand>
        <name>ATP</name>
        <dbReference type="ChEBI" id="CHEBI:30616"/>
    </ligand>
</feature>
<proteinExistence type="inferred from homology"/>
<reference evidence="14" key="1">
    <citation type="journal article" date="2020" name="mSystems">
        <title>Genome- and Community-Level Interaction Insights into Carbon Utilization and Element Cycling Functions of Hydrothermarchaeota in Hydrothermal Sediment.</title>
        <authorList>
            <person name="Zhou Z."/>
            <person name="Liu Y."/>
            <person name="Xu W."/>
            <person name="Pan J."/>
            <person name="Luo Z.H."/>
            <person name="Li M."/>
        </authorList>
    </citation>
    <scope>NUCLEOTIDE SEQUENCE [LARGE SCALE GENOMIC DNA]</scope>
    <source>
        <strain evidence="14">SpSt-102</strain>
    </source>
</reference>
<evidence type="ECO:0000256" key="2">
    <source>
        <dbReference type="ARBA" id="ARBA00003213"/>
    </source>
</evidence>
<sequence length="312" mass="36158">MEKIPLIVIAGLTATGKTDVAVELAQLINGEIVSADSMCVYKLMDIGTAKPTKEQREAVRHYVVDVVFPDEDYNVAMFQKDATNAILDIYKRGKVPLLVGGTGFYIKSVVDDVEFPEMGDSKQIRRMLYDELNRKGNMYLYNLLKGIDQDAANSVHPNNVKRVIRYLEIYFLTGKKPTEFLDKVRRKGSEKYNVLPLCFIMERETLWQRIEKRVEKMFDMGLADEVKKLLDMGYSKDLKSMQGLGYKQVIPYVEGKISLQEAKEELIIKTRQFAKRQRIWFKYQGEFMFLDITDMRFEEVVKKCFELCKSVV</sequence>
<dbReference type="NCBIfam" id="TIGR00174">
    <property type="entry name" value="miaA"/>
    <property type="match status" value="1"/>
</dbReference>
<dbReference type="EC" id="2.5.1.75" evidence="10"/>
<gene>
    <name evidence="10 14" type="primary">miaA</name>
    <name evidence="14" type="ORF">ENL71_07155</name>
</gene>
<dbReference type="SUPFAM" id="SSF52540">
    <property type="entry name" value="P-loop containing nucleoside triphosphate hydrolases"/>
    <property type="match status" value="2"/>
</dbReference>
<dbReference type="Gene3D" id="1.10.20.140">
    <property type="match status" value="1"/>
</dbReference>
<evidence type="ECO:0000256" key="4">
    <source>
        <dbReference type="ARBA" id="ARBA00022679"/>
    </source>
</evidence>
<evidence type="ECO:0000256" key="9">
    <source>
        <dbReference type="ARBA" id="ARBA00049563"/>
    </source>
</evidence>
<dbReference type="GO" id="GO:0005524">
    <property type="term" value="F:ATP binding"/>
    <property type="evidence" value="ECO:0007669"/>
    <property type="project" value="UniProtKB-UniRule"/>
</dbReference>
<dbReference type="InterPro" id="IPR027417">
    <property type="entry name" value="P-loop_NTPase"/>
</dbReference>
<evidence type="ECO:0000256" key="6">
    <source>
        <dbReference type="ARBA" id="ARBA00022741"/>
    </source>
</evidence>
<dbReference type="HAMAP" id="MF_00185">
    <property type="entry name" value="IPP_trans"/>
    <property type="match status" value="1"/>
</dbReference>
<keyword evidence="6 10" id="KW-0547">Nucleotide-binding</keyword>
<keyword evidence="5 10" id="KW-0819">tRNA processing</keyword>
<dbReference type="Gene3D" id="3.40.50.300">
    <property type="entry name" value="P-loop containing nucleotide triphosphate hydrolases"/>
    <property type="match status" value="1"/>
</dbReference>
<dbReference type="PANTHER" id="PTHR11088:SF60">
    <property type="entry name" value="TRNA DIMETHYLALLYLTRANSFERASE"/>
    <property type="match status" value="1"/>
</dbReference>
<evidence type="ECO:0000256" key="7">
    <source>
        <dbReference type="ARBA" id="ARBA00022840"/>
    </source>
</evidence>
<evidence type="ECO:0000256" key="11">
    <source>
        <dbReference type="RuleBase" id="RU003783"/>
    </source>
</evidence>
<dbReference type="PANTHER" id="PTHR11088">
    <property type="entry name" value="TRNA DIMETHYLALLYLTRANSFERASE"/>
    <property type="match status" value="1"/>
</dbReference>
<dbReference type="EMBL" id="DRUZ01000086">
    <property type="protein sequence ID" value="HHS02259.1"/>
    <property type="molecule type" value="Genomic_DNA"/>
</dbReference>
<evidence type="ECO:0000256" key="8">
    <source>
        <dbReference type="ARBA" id="ARBA00022842"/>
    </source>
</evidence>
<dbReference type="InterPro" id="IPR018022">
    <property type="entry name" value="IPT"/>
</dbReference>
<organism evidence="14">
    <name type="scientific">Caldicellulosiruptor owensensis</name>
    <dbReference type="NCBI Taxonomy" id="55205"/>
    <lineage>
        <taxon>Bacteria</taxon>
        <taxon>Bacillati</taxon>
        <taxon>Bacillota</taxon>
        <taxon>Bacillota incertae sedis</taxon>
        <taxon>Caldicellulosiruptorales</taxon>
        <taxon>Caldicellulosiruptoraceae</taxon>
        <taxon>Caldicellulosiruptor</taxon>
    </lineage>
</organism>
<feature type="binding site" evidence="10">
    <location>
        <begin position="13"/>
        <end position="18"/>
    </location>
    <ligand>
        <name>substrate</name>
    </ligand>
</feature>
<dbReference type="GO" id="GO:0052381">
    <property type="term" value="F:tRNA dimethylallyltransferase activity"/>
    <property type="evidence" value="ECO:0007669"/>
    <property type="project" value="UniProtKB-UniRule"/>
</dbReference>
<dbReference type="InterPro" id="IPR039657">
    <property type="entry name" value="Dimethylallyltransferase"/>
</dbReference>
<comment type="subunit">
    <text evidence="10">Monomer.</text>
</comment>
<dbReference type="GO" id="GO:0006400">
    <property type="term" value="P:tRNA modification"/>
    <property type="evidence" value="ECO:0007669"/>
    <property type="project" value="TreeGrafter"/>
</dbReference>
<keyword evidence="7 10" id="KW-0067">ATP-binding</keyword>
<feature type="site" description="Interaction with substrate tRNA" evidence="10">
    <location>
        <position position="125"/>
    </location>
</feature>
<comment type="caution">
    <text evidence="14">The sequence shown here is derived from an EMBL/GenBank/DDBJ whole genome shotgun (WGS) entry which is preliminary data.</text>
</comment>
<feature type="region of interest" description="Interaction with substrate tRNA" evidence="10">
    <location>
        <begin position="36"/>
        <end position="39"/>
    </location>
</feature>
<name>A0A7C5Z7T8_9FIRM</name>
<feature type="site" description="Interaction with substrate tRNA" evidence="10">
    <location>
        <position position="102"/>
    </location>
</feature>
<dbReference type="Pfam" id="PF01715">
    <property type="entry name" value="IPPT"/>
    <property type="match status" value="1"/>
</dbReference>
<evidence type="ECO:0000313" key="14">
    <source>
        <dbReference type="EMBL" id="HHS02259.1"/>
    </source>
</evidence>
<evidence type="ECO:0000256" key="3">
    <source>
        <dbReference type="ARBA" id="ARBA00005842"/>
    </source>
</evidence>
<evidence type="ECO:0000256" key="5">
    <source>
        <dbReference type="ARBA" id="ARBA00022694"/>
    </source>
</evidence>
<comment type="similarity">
    <text evidence="3 10 13">Belongs to the IPP transferase family.</text>
</comment>
<evidence type="ECO:0000256" key="10">
    <source>
        <dbReference type="HAMAP-Rule" id="MF_00185"/>
    </source>
</evidence>
<evidence type="ECO:0000256" key="12">
    <source>
        <dbReference type="RuleBase" id="RU003784"/>
    </source>
</evidence>